<evidence type="ECO:0000256" key="20">
    <source>
        <dbReference type="ARBA" id="ARBA00023242"/>
    </source>
</evidence>
<keyword evidence="29" id="KW-1185">Reference proteome</keyword>
<evidence type="ECO:0000256" key="14">
    <source>
        <dbReference type="ARBA" id="ARBA00022806"/>
    </source>
</evidence>
<dbReference type="GO" id="GO:0006273">
    <property type="term" value="P:lagging strand elongation"/>
    <property type="evidence" value="ECO:0007669"/>
    <property type="project" value="UniProtKB-ARBA"/>
</dbReference>
<keyword evidence="14" id="KW-0347">Helicase</keyword>
<dbReference type="CDD" id="cd18808">
    <property type="entry name" value="SF1_C_Upf1"/>
    <property type="match status" value="1"/>
</dbReference>
<dbReference type="GO" id="GO:0051539">
    <property type="term" value="F:4 iron, 4 sulfur cluster binding"/>
    <property type="evidence" value="ECO:0007669"/>
    <property type="project" value="UniProtKB-KW"/>
</dbReference>
<dbReference type="Gene3D" id="3.90.320.10">
    <property type="match status" value="1"/>
</dbReference>
<dbReference type="GO" id="GO:0005634">
    <property type="term" value="C:nucleus"/>
    <property type="evidence" value="ECO:0007669"/>
    <property type="project" value="UniProtKB-SubCell"/>
</dbReference>
<dbReference type="Proteomes" id="UP001152885">
    <property type="component" value="Unassembled WGS sequence"/>
</dbReference>
<feature type="domain" description="DNA2/NAM7 helicase helicase" evidence="26">
    <location>
        <begin position="911"/>
        <end position="997"/>
    </location>
</feature>
<evidence type="ECO:0000256" key="3">
    <source>
        <dbReference type="ARBA" id="ARBA00007913"/>
    </source>
</evidence>
<feature type="domain" description="DUF83" evidence="24">
    <location>
        <begin position="568"/>
        <end position="667"/>
    </location>
</feature>
<feature type="domain" description="DNA replication factor Dna2 N-terminal" evidence="25">
    <location>
        <begin position="359"/>
        <end position="559"/>
    </location>
</feature>
<evidence type="ECO:0000256" key="23">
    <source>
        <dbReference type="SAM" id="MobiDB-lite"/>
    </source>
</evidence>
<dbReference type="GO" id="GO:0003677">
    <property type="term" value="F:DNA binding"/>
    <property type="evidence" value="ECO:0007669"/>
    <property type="project" value="UniProtKB-KW"/>
</dbReference>
<feature type="compositionally biased region" description="Acidic residues" evidence="23">
    <location>
        <begin position="277"/>
        <end position="294"/>
    </location>
</feature>
<keyword evidence="20" id="KW-0539">Nucleus</keyword>
<evidence type="ECO:0000259" key="27">
    <source>
        <dbReference type="Pfam" id="PF13087"/>
    </source>
</evidence>
<comment type="catalytic activity">
    <reaction evidence="22">
        <text>ATP + H2O = ADP + phosphate + H(+)</text>
        <dbReference type="Rhea" id="RHEA:13065"/>
        <dbReference type="ChEBI" id="CHEBI:15377"/>
        <dbReference type="ChEBI" id="CHEBI:15378"/>
        <dbReference type="ChEBI" id="CHEBI:30616"/>
        <dbReference type="ChEBI" id="CHEBI:43474"/>
        <dbReference type="ChEBI" id="CHEBI:456216"/>
        <dbReference type="EC" id="3.6.4.12"/>
    </reaction>
</comment>
<feature type="region of interest" description="Disordered" evidence="23">
    <location>
        <begin position="266"/>
        <end position="294"/>
    </location>
</feature>
<name>A0A9W4TYP1_9ASCO</name>
<dbReference type="InterPro" id="IPR041677">
    <property type="entry name" value="DNA2/NAM7_AAA_11"/>
</dbReference>
<comment type="cofactor">
    <cofactor evidence="1">
        <name>[4Fe-4S] cluster</name>
        <dbReference type="ChEBI" id="CHEBI:49883"/>
    </cofactor>
</comment>
<dbReference type="Pfam" id="PF08696">
    <property type="entry name" value="Dna2"/>
    <property type="match status" value="1"/>
</dbReference>
<organism evidence="28 29">
    <name type="scientific">Candida verbasci</name>
    <dbReference type="NCBI Taxonomy" id="1227364"/>
    <lineage>
        <taxon>Eukaryota</taxon>
        <taxon>Fungi</taxon>
        <taxon>Dikarya</taxon>
        <taxon>Ascomycota</taxon>
        <taxon>Saccharomycotina</taxon>
        <taxon>Pichiomycetes</taxon>
        <taxon>Debaryomycetaceae</taxon>
        <taxon>Candida/Lodderomyces clade</taxon>
        <taxon>Candida</taxon>
    </lineage>
</organism>
<evidence type="ECO:0000256" key="15">
    <source>
        <dbReference type="ARBA" id="ARBA00022840"/>
    </source>
</evidence>
<dbReference type="InterPro" id="IPR014808">
    <property type="entry name" value="DNA_replication_fac_Dna2_N"/>
</dbReference>
<protein>
    <recommendedName>
        <fullName evidence="5">DNA replication ATP-dependent helicase/nuclease DNA2</fullName>
        <ecNumber evidence="4">3.6.4.12</ecNumber>
    </recommendedName>
</protein>
<evidence type="ECO:0000256" key="1">
    <source>
        <dbReference type="ARBA" id="ARBA00001966"/>
    </source>
</evidence>
<keyword evidence="9" id="KW-0479">Metal-binding</keyword>
<accession>A0A9W4TYP1</accession>
<dbReference type="FunFam" id="3.40.50.300:FF:000721">
    <property type="entry name" value="DNA replication ATP-dependent helicase/nuclease DNA2"/>
    <property type="match status" value="1"/>
</dbReference>
<dbReference type="GO" id="GO:0000014">
    <property type="term" value="F:single-stranded DNA endodeoxyribonuclease activity"/>
    <property type="evidence" value="ECO:0007669"/>
    <property type="project" value="UniProtKB-ARBA"/>
</dbReference>
<evidence type="ECO:0000256" key="2">
    <source>
        <dbReference type="ARBA" id="ARBA00004123"/>
    </source>
</evidence>
<dbReference type="SUPFAM" id="SSF52540">
    <property type="entry name" value="P-loop containing nucleoside triphosphate hydrolases"/>
    <property type="match status" value="1"/>
</dbReference>
<feature type="domain" description="DNA2/NAM7 helicase-like C-terminal" evidence="27">
    <location>
        <begin position="1087"/>
        <end position="1296"/>
    </location>
</feature>
<dbReference type="Gene3D" id="3.40.50.300">
    <property type="entry name" value="P-loop containing nucleotide triphosphate hydrolases"/>
    <property type="match status" value="2"/>
</dbReference>
<gene>
    <name evidence="28" type="ORF">CANVERA_P5303</name>
</gene>
<dbReference type="EC" id="3.6.4.12" evidence="4"/>
<keyword evidence="12" id="KW-0227">DNA damage</keyword>
<evidence type="ECO:0000256" key="6">
    <source>
        <dbReference type="ARBA" id="ARBA00022485"/>
    </source>
</evidence>
<evidence type="ECO:0000256" key="4">
    <source>
        <dbReference type="ARBA" id="ARBA00012551"/>
    </source>
</evidence>
<evidence type="ECO:0000256" key="12">
    <source>
        <dbReference type="ARBA" id="ARBA00022763"/>
    </source>
</evidence>
<evidence type="ECO:0000256" key="19">
    <source>
        <dbReference type="ARBA" id="ARBA00023204"/>
    </source>
</evidence>
<dbReference type="GO" id="GO:0017116">
    <property type="term" value="F:single-stranded DNA helicase activity"/>
    <property type="evidence" value="ECO:0007669"/>
    <property type="project" value="InterPro"/>
</dbReference>
<sequence>MDDNKSFIKKKRKEDVESIKPIKKIKKQSYFTPINNLTNYNQFNNNNNHDNLKKTTPVNIKPFESVDTNTLNNKIKPVEEIPKSLVIQKNFKELNIVPDGSDDSFDGIKWKESPSNKENKYSQPNKQIDILPASSPLKNIKSNRNNLLLPENSTTTVLSKYGSNFRNVSVAITPRINKTYSDLSFTESKYKKFSSSQPSPTLQRAKSGGILHNVSDSFQNSLNTWIHKFEKDPEDQIKLQSSPVNTSNSDDPFTDDDLEIIEAMNSANLTKPKSEQVENESSDPFSDDDDDDPELLNILNKSKNTIKIEPDSDNFSKEAEESLNFLFKRSMFKRYKILNIISQNFKHNKKQLILDIVDGDEKKSKLIVRDENTLLPFNIGDIIHLIITNEHNPHLVDDSNNFLIWNPDILLSATTISQQIGCSRKTVLMSRYKFPGVYSIPLIVGEIVHFIFQECLADENWDISFMNNLADSMIDNYLLHLFSINETKEKVKEEINKHLPYLKTWFQKYYKKQLNSSNYIDQFPSKEKIMFALEEALDIEEDIKSPMFGMKGKVDATITAKFLNNNMKGKYLIPMEIKTGKEYIEHYAQASLYSLLYKDRYDLDIDSFLLVYTKEQLTKKCNIKFQDIKSLIHIRNVISQHFKSNISLPPVVKNSQCERCNVQTACMTTNLLLENGNQNDWCSDLNFNKVMQDIKDNENYSLFFSSWDKLLSQEESFLRTKNQQLWLVDPKKREGTCLENLKIVDSNDNKTSVITMTTGHGDLNGKSFLYTFEKKDSVNFLHTQFNEGDRVIVSDEDGHFAITNALIKHISKQKIIISTRRRILTHDCKLDTYKETNNQVHQGVLRKSIQAIDNKKSFRIDKDEMFYGMGLARFNLLNLFLPGGDSNTRRLVVDLDKPKFSTNTSIKTVSKLNLDQNQAIIKSCQVQDYLLIIGMPGTGKTSVIAELIKILIAQGKSILITSYTNTAVDNILIKLKKMNIDFLRIGYPLRTHPDIHEYIPGYKQEISDYFQTYMSPQIVATTCLGVTDTCFNLRNKFDYCIVDEASQISLPINLGPLRFADKFIMVGDHYQLPPLVLHQDSRVKKGLGRSLFKLLAETHPESVCELTYQYRMCDDIMQLSNILVYENKLKCGSKKVANQSLTIPKDYLTTISDGIPKSLRWMDDIIKPYNKVLFLDHDLLDAKEIQIGEAIKNPTEAFLIQQIVKTLVLSGVEEKHIGVMSYYRSQLNLLKKLLSSKTEIETLTADQYQGKDKQCIIISLVRSNDKKVAGELLKEWRRLNVAITRAKSKLIILGSRTTLSNNNVTKIFIDFIDSKGWYYKLPLNGDKLYNLPQSVNSSPIKSQKRESRIMKNKVVLKNIIDELNT</sequence>
<keyword evidence="10" id="KW-0547">Nucleotide-binding</keyword>
<dbReference type="InterPro" id="IPR027417">
    <property type="entry name" value="P-loop_NTPase"/>
</dbReference>
<dbReference type="PANTHER" id="PTHR43788:SF8">
    <property type="entry name" value="DNA-BINDING PROTEIN SMUBP-2"/>
    <property type="match status" value="1"/>
</dbReference>
<keyword evidence="8" id="KW-0540">Nuclease</keyword>
<keyword evidence="21" id="KW-0511">Multifunctional enzyme</keyword>
<evidence type="ECO:0000256" key="10">
    <source>
        <dbReference type="ARBA" id="ARBA00022741"/>
    </source>
</evidence>
<comment type="similarity">
    <text evidence="3">Belongs to the DNA2/NAM7 helicase family.</text>
</comment>
<evidence type="ECO:0000256" key="7">
    <source>
        <dbReference type="ARBA" id="ARBA00022705"/>
    </source>
</evidence>
<dbReference type="Pfam" id="PF01930">
    <property type="entry name" value="Cas_Cas4"/>
    <property type="match status" value="1"/>
</dbReference>
<dbReference type="InterPro" id="IPR026851">
    <property type="entry name" value="Dna2/JHS1_DEXXQ-box"/>
</dbReference>
<keyword evidence="11" id="KW-0255">Endonuclease</keyword>
<dbReference type="Pfam" id="PF13087">
    <property type="entry name" value="AAA_12"/>
    <property type="match status" value="1"/>
</dbReference>
<comment type="subcellular location">
    <subcellularLocation>
        <location evidence="2">Nucleus</location>
    </subcellularLocation>
</comment>
<dbReference type="InterPro" id="IPR022765">
    <property type="entry name" value="Dna2/Cas4_DUF83"/>
</dbReference>
<evidence type="ECO:0000256" key="22">
    <source>
        <dbReference type="ARBA" id="ARBA00047995"/>
    </source>
</evidence>
<dbReference type="EMBL" id="CANTUO010000007">
    <property type="protein sequence ID" value="CAI5760795.1"/>
    <property type="molecule type" value="Genomic_DNA"/>
</dbReference>
<feature type="domain" description="DNA2/NAM7 helicase helicase" evidence="26">
    <location>
        <begin position="1016"/>
        <end position="1077"/>
    </location>
</feature>
<dbReference type="GO" id="GO:0046872">
    <property type="term" value="F:metal ion binding"/>
    <property type="evidence" value="ECO:0007669"/>
    <property type="project" value="UniProtKB-KW"/>
</dbReference>
<dbReference type="GO" id="GO:0043139">
    <property type="term" value="F:5'-3' DNA helicase activity"/>
    <property type="evidence" value="ECO:0007669"/>
    <property type="project" value="TreeGrafter"/>
</dbReference>
<keyword evidence="18" id="KW-0238">DNA-binding</keyword>
<evidence type="ECO:0000259" key="24">
    <source>
        <dbReference type="Pfam" id="PF01930"/>
    </source>
</evidence>
<dbReference type="CDD" id="cd18041">
    <property type="entry name" value="DEXXQc_DNA2"/>
    <property type="match status" value="1"/>
</dbReference>
<keyword evidence="17" id="KW-0411">Iron-sulfur</keyword>
<keyword evidence="15" id="KW-0067">ATP-binding</keyword>
<evidence type="ECO:0000313" key="29">
    <source>
        <dbReference type="Proteomes" id="UP001152885"/>
    </source>
</evidence>
<evidence type="ECO:0000256" key="8">
    <source>
        <dbReference type="ARBA" id="ARBA00022722"/>
    </source>
</evidence>
<evidence type="ECO:0000256" key="13">
    <source>
        <dbReference type="ARBA" id="ARBA00022801"/>
    </source>
</evidence>
<dbReference type="GO" id="GO:0035861">
    <property type="term" value="C:site of double-strand break"/>
    <property type="evidence" value="ECO:0007669"/>
    <property type="project" value="UniProtKB-ARBA"/>
</dbReference>
<evidence type="ECO:0000256" key="21">
    <source>
        <dbReference type="ARBA" id="ARBA00023268"/>
    </source>
</evidence>
<comment type="caution">
    <text evidence="28">The sequence shown here is derived from an EMBL/GenBank/DDBJ whole genome shotgun (WGS) entry which is preliminary data.</text>
</comment>
<dbReference type="GO" id="GO:0006302">
    <property type="term" value="P:double-strand break repair"/>
    <property type="evidence" value="ECO:0007669"/>
    <property type="project" value="UniProtKB-ARBA"/>
</dbReference>
<keyword evidence="6" id="KW-0004">4Fe-4S</keyword>
<dbReference type="FunFam" id="3.40.50.300:FF:000789">
    <property type="entry name" value="DNA replication ATP-dependent helicase/nuclease DNA2"/>
    <property type="match status" value="1"/>
</dbReference>
<dbReference type="InterPro" id="IPR050534">
    <property type="entry name" value="Coronavir_polyprotein_1ab"/>
</dbReference>
<evidence type="ECO:0000313" key="28">
    <source>
        <dbReference type="EMBL" id="CAI5760795.1"/>
    </source>
</evidence>
<dbReference type="InterPro" id="IPR011604">
    <property type="entry name" value="PDDEXK-like_dom_sf"/>
</dbReference>
<dbReference type="InterPro" id="IPR047187">
    <property type="entry name" value="SF1_C_Upf1"/>
</dbReference>
<proteinExistence type="inferred from homology"/>
<keyword evidence="13" id="KW-0378">Hydrolase</keyword>
<evidence type="ECO:0000259" key="26">
    <source>
        <dbReference type="Pfam" id="PF13086"/>
    </source>
</evidence>
<evidence type="ECO:0000259" key="25">
    <source>
        <dbReference type="Pfam" id="PF08696"/>
    </source>
</evidence>
<evidence type="ECO:0000256" key="9">
    <source>
        <dbReference type="ARBA" id="ARBA00022723"/>
    </source>
</evidence>
<evidence type="ECO:0000256" key="11">
    <source>
        <dbReference type="ARBA" id="ARBA00022759"/>
    </source>
</evidence>
<dbReference type="GO" id="GO:0005524">
    <property type="term" value="F:ATP binding"/>
    <property type="evidence" value="ECO:0007669"/>
    <property type="project" value="UniProtKB-KW"/>
</dbReference>
<dbReference type="PANTHER" id="PTHR43788">
    <property type="entry name" value="DNA2/NAM7 HELICASE FAMILY MEMBER"/>
    <property type="match status" value="1"/>
</dbReference>
<keyword evidence="19" id="KW-0234">DNA repair</keyword>
<evidence type="ECO:0000256" key="5">
    <source>
        <dbReference type="ARBA" id="ARBA00021516"/>
    </source>
</evidence>
<dbReference type="OrthoDB" id="6513042at2759"/>
<dbReference type="Pfam" id="PF13086">
    <property type="entry name" value="AAA_11"/>
    <property type="match status" value="2"/>
</dbReference>
<evidence type="ECO:0000256" key="16">
    <source>
        <dbReference type="ARBA" id="ARBA00023004"/>
    </source>
</evidence>
<keyword evidence="16" id="KW-0408">Iron</keyword>
<keyword evidence="7" id="KW-0235">DNA replication</keyword>
<dbReference type="InterPro" id="IPR041679">
    <property type="entry name" value="DNA2/NAM7-like_C"/>
</dbReference>
<evidence type="ECO:0000256" key="17">
    <source>
        <dbReference type="ARBA" id="ARBA00023014"/>
    </source>
</evidence>
<reference evidence="28" key="1">
    <citation type="submission" date="2022-12" db="EMBL/GenBank/DDBJ databases">
        <authorList>
            <person name="Brejova B."/>
        </authorList>
    </citation>
    <scope>NUCLEOTIDE SEQUENCE</scope>
</reference>
<evidence type="ECO:0000256" key="18">
    <source>
        <dbReference type="ARBA" id="ARBA00023125"/>
    </source>
</evidence>